<proteinExistence type="predicted"/>
<dbReference type="SUPFAM" id="SSF53597">
    <property type="entry name" value="Dihydrofolate reductase-like"/>
    <property type="match status" value="1"/>
</dbReference>
<dbReference type="Pfam" id="PF01872">
    <property type="entry name" value="RibD_C"/>
    <property type="match status" value="1"/>
</dbReference>
<keyword evidence="10" id="KW-0378">Hydrolase</keyword>
<comment type="pathway">
    <text evidence="2">Cofactor biosynthesis; riboflavin biosynthesis; 5-amino-6-(D-ribitylamino)uracil from GTP: step 3/4.</text>
</comment>
<organism evidence="10">
    <name type="scientific">hydrothermal vent metagenome</name>
    <dbReference type="NCBI Taxonomy" id="652676"/>
    <lineage>
        <taxon>unclassified sequences</taxon>
        <taxon>metagenomes</taxon>
        <taxon>ecological metagenomes</taxon>
    </lineage>
</organism>
<dbReference type="InterPro" id="IPR002125">
    <property type="entry name" value="CMP_dCMP_dom"/>
</dbReference>
<keyword evidence="7 10" id="KW-0560">Oxidoreductase</keyword>
<dbReference type="PANTHER" id="PTHR38011">
    <property type="entry name" value="DIHYDROFOLATE REDUCTASE FAMILY PROTEIN (AFU_ORTHOLOGUE AFUA_8G06820)"/>
    <property type="match status" value="1"/>
</dbReference>
<evidence type="ECO:0000313" key="10">
    <source>
        <dbReference type="EMBL" id="CUV02402.1"/>
    </source>
</evidence>
<dbReference type="GO" id="GO:0009231">
    <property type="term" value="P:riboflavin biosynthetic process"/>
    <property type="evidence" value="ECO:0007669"/>
    <property type="project" value="UniProtKB-UniPathway"/>
</dbReference>
<evidence type="ECO:0000256" key="1">
    <source>
        <dbReference type="ARBA" id="ARBA00004882"/>
    </source>
</evidence>
<feature type="domain" description="CMP/dCMP-type deaminase" evidence="9">
    <location>
        <begin position="1"/>
        <end position="119"/>
    </location>
</feature>
<dbReference type="InterPro" id="IPR016193">
    <property type="entry name" value="Cytidine_deaminase-like"/>
</dbReference>
<dbReference type="CDD" id="cd01284">
    <property type="entry name" value="Riboflavin_deaminase-reductase"/>
    <property type="match status" value="1"/>
</dbReference>
<dbReference type="PIRSF" id="PIRSF006769">
    <property type="entry name" value="RibD"/>
    <property type="match status" value="1"/>
</dbReference>
<dbReference type="PROSITE" id="PS51747">
    <property type="entry name" value="CYT_DCMP_DEAMINASES_2"/>
    <property type="match status" value="1"/>
</dbReference>
<sequence length="382" mass="40474">MGHMQRAVELAQEVVGSTSPNPAVGAVLVKDGVEIGTGTTQPPGQDHAEIVALKQSSDQARGATLYTTLEPCCTWGRTPPCTKAIITAGITEVHYAVIDPNPDVSGKGRDELAAAGIVVVEEESEGARELYEAFAKQITTGTPFVTVKYAMTLDGKIATHTGDSKWVTGPEARGFVQQMRRVCDAILVGVNTALTDDPYLTARDDDGTPLERQPLRVVLDSVCHTPVKSMMFNQPGSTLIATTQAAPDERVLALEQAGAEVAVLPSGEDRRVDLRALLSHLGSRGVVNLLVEGGGSVHGAFFDMGLVDKVYAFVAPVIVGGETSLSPVEGSGIVMMADAWTLTSTRTEQIGPDWLIIGYPTRKSSVTDSFDRDNGTGDLEIE</sequence>
<dbReference type="InterPro" id="IPR024072">
    <property type="entry name" value="DHFR-like_dom_sf"/>
</dbReference>
<dbReference type="InterPro" id="IPR011549">
    <property type="entry name" value="RibD_C"/>
</dbReference>
<dbReference type="InterPro" id="IPR004794">
    <property type="entry name" value="Eubact_RibD"/>
</dbReference>
<dbReference type="InterPro" id="IPR016192">
    <property type="entry name" value="APOBEC/CMP_deaminase_Zn-bd"/>
</dbReference>
<evidence type="ECO:0000256" key="3">
    <source>
        <dbReference type="ARBA" id="ARBA00022619"/>
    </source>
</evidence>
<protein>
    <submittedName>
        <fullName evidence="10">Diaminohydroxyphosphoribosylaminopyrimidine deaminase / 5-amino-6-(5-phosphoribosylamino)uracil reductase</fullName>
        <ecNumber evidence="10">1.1.1.193</ecNumber>
        <ecNumber evidence="10">3.5.4.26</ecNumber>
    </submittedName>
</protein>
<evidence type="ECO:0000259" key="9">
    <source>
        <dbReference type="PROSITE" id="PS51747"/>
    </source>
</evidence>
<dbReference type="GO" id="GO:0008703">
    <property type="term" value="F:5-amino-6-(5-phosphoribosylamino)uracil reductase activity"/>
    <property type="evidence" value="ECO:0007669"/>
    <property type="project" value="UniProtKB-EC"/>
</dbReference>
<dbReference type="GO" id="GO:0050661">
    <property type="term" value="F:NADP binding"/>
    <property type="evidence" value="ECO:0007669"/>
    <property type="project" value="InterPro"/>
</dbReference>
<dbReference type="EC" id="1.1.1.193" evidence="10"/>
<evidence type="ECO:0000256" key="2">
    <source>
        <dbReference type="ARBA" id="ARBA00004910"/>
    </source>
</evidence>
<keyword evidence="5" id="KW-0862">Zinc</keyword>
<dbReference type="InterPro" id="IPR050765">
    <property type="entry name" value="Riboflavin_Biosynth_HTPR"/>
</dbReference>
<dbReference type="InterPro" id="IPR002734">
    <property type="entry name" value="RibDG_C"/>
</dbReference>
<dbReference type="SUPFAM" id="SSF53927">
    <property type="entry name" value="Cytidine deaminase-like"/>
    <property type="match status" value="1"/>
</dbReference>
<dbReference type="PANTHER" id="PTHR38011:SF7">
    <property type="entry name" value="2,5-DIAMINO-6-RIBOSYLAMINO-4(3H)-PYRIMIDINONE 5'-PHOSPHATE REDUCTASE"/>
    <property type="match status" value="1"/>
</dbReference>
<dbReference type="Pfam" id="PF00383">
    <property type="entry name" value="dCMP_cyt_deam_1"/>
    <property type="match status" value="1"/>
</dbReference>
<dbReference type="NCBIfam" id="TIGR00326">
    <property type="entry name" value="eubact_ribD"/>
    <property type="match status" value="1"/>
</dbReference>
<evidence type="ECO:0000256" key="6">
    <source>
        <dbReference type="ARBA" id="ARBA00022857"/>
    </source>
</evidence>
<comment type="pathway">
    <text evidence="1">Cofactor biosynthesis; riboflavin biosynthesis; 5-amino-6-(D-ribitylamino)uracil from GTP: step 2/4.</text>
</comment>
<name>A0A160V8X5_9ZZZZ</name>
<keyword evidence="8" id="KW-0511">Multifunctional enzyme</keyword>
<keyword evidence="3" id="KW-0686">Riboflavin biosynthesis</keyword>
<dbReference type="AlphaFoldDB" id="A0A160V8X5"/>
<keyword evidence="6" id="KW-0521">NADP</keyword>
<evidence type="ECO:0000256" key="7">
    <source>
        <dbReference type="ARBA" id="ARBA00023002"/>
    </source>
</evidence>
<dbReference type="EC" id="3.5.4.26" evidence="10"/>
<accession>A0A160V8X5</accession>
<evidence type="ECO:0000256" key="4">
    <source>
        <dbReference type="ARBA" id="ARBA00022723"/>
    </source>
</evidence>
<reference evidence="10" key="1">
    <citation type="submission" date="2015-10" db="EMBL/GenBank/DDBJ databases">
        <authorList>
            <person name="Gilbert D.G."/>
        </authorList>
    </citation>
    <scope>NUCLEOTIDE SEQUENCE</scope>
</reference>
<dbReference type="Gene3D" id="3.40.140.10">
    <property type="entry name" value="Cytidine Deaminase, domain 2"/>
    <property type="match status" value="1"/>
</dbReference>
<dbReference type="Gene3D" id="3.40.430.10">
    <property type="entry name" value="Dihydrofolate Reductase, subunit A"/>
    <property type="match status" value="1"/>
</dbReference>
<dbReference type="NCBIfam" id="TIGR00227">
    <property type="entry name" value="ribD_Cterm"/>
    <property type="match status" value="1"/>
</dbReference>
<dbReference type="GO" id="GO:0008835">
    <property type="term" value="F:diaminohydroxyphosphoribosylaminopyrimidine deaminase activity"/>
    <property type="evidence" value="ECO:0007669"/>
    <property type="project" value="UniProtKB-EC"/>
</dbReference>
<evidence type="ECO:0000256" key="5">
    <source>
        <dbReference type="ARBA" id="ARBA00022833"/>
    </source>
</evidence>
<dbReference type="UniPathway" id="UPA00275">
    <property type="reaction ID" value="UER00401"/>
</dbReference>
<keyword evidence="4" id="KW-0479">Metal-binding</keyword>
<gene>
    <name evidence="10" type="ORF">MGWOODY_Clf1774</name>
</gene>
<dbReference type="PROSITE" id="PS00903">
    <property type="entry name" value="CYT_DCMP_DEAMINASES_1"/>
    <property type="match status" value="1"/>
</dbReference>
<dbReference type="EMBL" id="FAXA01000252">
    <property type="protein sequence ID" value="CUV02402.1"/>
    <property type="molecule type" value="Genomic_DNA"/>
</dbReference>
<dbReference type="GO" id="GO:0008270">
    <property type="term" value="F:zinc ion binding"/>
    <property type="evidence" value="ECO:0007669"/>
    <property type="project" value="InterPro"/>
</dbReference>
<evidence type="ECO:0000256" key="8">
    <source>
        <dbReference type="ARBA" id="ARBA00023268"/>
    </source>
</evidence>